<evidence type="ECO:0000313" key="4">
    <source>
        <dbReference type="Proteomes" id="UP001171945"/>
    </source>
</evidence>
<keyword evidence="2" id="KW-0812">Transmembrane</keyword>
<feature type="non-terminal residue" evidence="3">
    <location>
        <position position="1"/>
    </location>
</feature>
<gene>
    <name evidence="3" type="ORF">QUF54_08805</name>
</gene>
<comment type="caution">
    <text evidence="3">The sequence shown here is derived from an EMBL/GenBank/DDBJ whole genome shotgun (WGS) entry which is preliminary data.</text>
</comment>
<dbReference type="EMBL" id="JAUCGM010000636">
    <property type="protein sequence ID" value="MDM8563438.1"/>
    <property type="molecule type" value="Genomic_DNA"/>
</dbReference>
<name>A0ABT7VV65_9GAMM</name>
<keyword evidence="4" id="KW-1185">Reference proteome</keyword>
<dbReference type="Proteomes" id="UP001171945">
    <property type="component" value="Unassembled WGS sequence"/>
</dbReference>
<feature type="transmembrane region" description="Helical" evidence="2">
    <location>
        <begin position="335"/>
        <end position="357"/>
    </location>
</feature>
<evidence type="ECO:0000313" key="3">
    <source>
        <dbReference type="EMBL" id="MDM8563438.1"/>
    </source>
</evidence>
<keyword evidence="2" id="KW-0472">Membrane</keyword>
<reference evidence="3" key="1">
    <citation type="submission" date="2023-06" db="EMBL/GenBank/DDBJ databases">
        <title>Uncultivated large filamentous bacteria from sulfidic sediments reveal new species and different genomic features in energy metabolism and defense.</title>
        <authorList>
            <person name="Fonseca A."/>
        </authorList>
    </citation>
    <scope>NUCLEOTIDE SEQUENCE</scope>
    <source>
        <strain evidence="3">HSG4</strain>
    </source>
</reference>
<organism evidence="3 4">
    <name type="scientific">Candidatus Marithioploca araucensis</name>
    <dbReference type="NCBI Taxonomy" id="70273"/>
    <lineage>
        <taxon>Bacteria</taxon>
        <taxon>Pseudomonadati</taxon>
        <taxon>Pseudomonadota</taxon>
        <taxon>Gammaproteobacteria</taxon>
        <taxon>Thiotrichales</taxon>
        <taxon>Thiotrichaceae</taxon>
        <taxon>Candidatus Marithioploca</taxon>
    </lineage>
</organism>
<feature type="non-terminal residue" evidence="3">
    <location>
        <position position="476"/>
    </location>
</feature>
<accession>A0ABT7VV65</accession>
<proteinExistence type="predicted"/>
<keyword evidence="2" id="KW-1133">Transmembrane helix</keyword>
<evidence type="ECO:0000256" key="1">
    <source>
        <dbReference type="SAM" id="Coils"/>
    </source>
</evidence>
<sequence length="476" mass="54284">KQIEDLKQRHFDVIEGLKNLEAQGESRFNLLEKQIENLEQKQIAKIIDERLSHFEPVLLRLGDLETKLKDTELITQEMAKVLPRAIREATTQHFNEKTAFSEYEKAGLADSLQEPVEHCLRQSVKEDTSSFADILFPVMGPAIRKSINESLKNLVQSINQTAEQSISPQGLAWRMQAWRSGRSFSEIVLQKTLLYRVEQVFLIHRETGLLIQHLHQEGVEIGDSDAVSAMFTAIQDFIRDSFSSNKTEELNSVEIGDYTVWLERGPYATLACVIRGIAPLHFRDLMRVILETMHARYSLLLQKFEGDSQPLEPCLPLLEKTLQSEAKSDAKSPRFLSIPLIGILSVILLALLGWGYFHFEYQQRLTNYINALQKEPGIVVVSTKHQDGKFIIFGLRDPAAAEPQEIIQHYDLSDDVKAFWTPYQDLTPQFVEQRIHQQLIPPSTVSIHLQGNILYLKGYASQDWINKAQAIQIAGV</sequence>
<protein>
    <submittedName>
        <fullName evidence="3">Uncharacterized protein</fullName>
    </submittedName>
</protein>
<feature type="coiled-coil region" evidence="1">
    <location>
        <begin position="3"/>
        <end position="41"/>
    </location>
</feature>
<keyword evidence="1" id="KW-0175">Coiled coil</keyword>
<evidence type="ECO:0000256" key="2">
    <source>
        <dbReference type="SAM" id="Phobius"/>
    </source>
</evidence>